<evidence type="ECO:0000256" key="4">
    <source>
        <dbReference type="SAM" id="SignalP"/>
    </source>
</evidence>
<dbReference type="PANTHER" id="PTHR24252">
    <property type="entry name" value="ACROSIN-RELATED"/>
    <property type="match status" value="1"/>
</dbReference>
<dbReference type="InterPro" id="IPR001254">
    <property type="entry name" value="Trypsin_dom"/>
</dbReference>
<accession>A0A6L8LY62</accession>
<evidence type="ECO:0000256" key="2">
    <source>
        <dbReference type="RuleBase" id="RU363034"/>
    </source>
</evidence>
<keyword evidence="1" id="KW-1015">Disulfide bond</keyword>
<comment type="caution">
    <text evidence="6">The sequence shown here is derived from an EMBL/GenBank/DDBJ whole genome shotgun (WGS) entry which is preliminary data.</text>
</comment>
<dbReference type="InterPro" id="IPR013783">
    <property type="entry name" value="Ig-like_fold"/>
</dbReference>
<dbReference type="EMBL" id="WWEU01000001">
    <property type="protein sequence ID" value="MYM58169.1"/>
    <property type="molecule type" value="Genomic_DNA"/>
</dbReference>
<dbReference type="FunFam" id="2.40.10.10:FF:000002">
    <property type="entry name" value="Transmembrane protease serine"/>
    <property type="match status" value="1"/>
</dbReference>
<dbReference type="Pfam" id="PF00089">
    <property type="entry name" value="Trypsin"/>
    <property type="match status" value="1"/>
</dbReference>
<dbReference type="InterPro" id="IPR009003">
    <property type="entry name" value="Peptidase_S1_PA"/>
</dbReference>
<dbReference type="SUPFAM" id="SSF50494">
    <property type="entry name" value="Trypsin-like serine proteases"/>
    <property type="match status" value="1"/>
</dbReference>
<evidence type="ECO:0000313" key="7">
    <source>
        <dbReference type="Proteomes" id="UP000478571"/>
    </source>
</evidence>
<dbReference type="InterPro" id="IPR018114">
    <property type="entry name" value="TRYPSIN_HIS"/>
</dbReference>
<dbReference type="PRINTS" id="PR00722">
    <property type="entry name" value="CHYMOTRYPSIN"/>
</dbReference>
<dbReference type="CDD" id="cd00190">
    <property type="entry name" value="Tryp_SPc"/>
    <property type="match status" value="1"/>
</dbReference>
<keyword evidence="3" id="KW-0812">Transmembrane</keyword>
<feature type="domain" description="Peptidase S1" evidence="5">
    <location>
        <begin position="34"/>
        <end position="275"/>
    </location>
</feature>
<dbReference type="Proteomes" id="UP000478571">
    <property type="component" value="Unassembled WGS sequence"/>
</dbReference>
<keyword evidence="2" id="KW-0720">Serine protease</keyword>
<organism evidence="6 7">
    <name type="scientific">Vibrio tetraodonis subsp. pristinus</name>
    <dbReference type="NCBI Taxonomy" id="2695891"/>
    <lineage>
        <taxon>Bacteria</taxon>
        <taxon>Pseudomonadati</taxon>
        <taxon>Pseudomonadota</taxon>
        <taxon>Gammaproteobacteria</taxon>
        <taxon>Vibrionales</taxon>
        <taxon>Vibrionaceae</taxon>
        <taxon>Vibrio</taxon>
    </lineage>
</organism>
<dbReference type="PROSITE" id="PS50240">
    <property type="entry name" value="TRYPSIN_DOM"/>
    <property type="match status" value="1"/>
</dbReference>
<keyword evidence="3" id="KW-1133">Transmembrane helix</keyword>
<feature type="transmembrane region" description="Helical" evidence="3">
    <location>
        <begin position="385"/>
        <end position="403"/>
    </location>
</feature>
<evidence type="ECO:0000256" key="1">
    <source>
        <dbReference type="ARBA" id="ARBA00023157"/>
    </source>
</evidence>
<dbReference type="InterPro" id="IPR001314">
    <property type="entry name" value="Peptidase_S1A"/>
</dbReference>
<keyword evidence="4" id="KW-0732">Signal</keyword>
<sequence>MKAKVLSVAIGLITFSGAYAQSSDSAQRMVSPRIVGGTPAVEGDWSSIAAITDSSNKHFCGGSFIGGRYVLTAAHCLIGESIGSFNVHIGAYDRRNLSKDSSIGVVSYYLHPDYNAGTYANDIAIIELEKEIKESNGKTVPKMLLASFGDANSLTKGDIFTVAGWGTLREDGYKPYELNEVDVPFVDLATCQNTGKEGYDDIGPYDAICAGLEDGGKDSCQGDSGGPLVIKENGGYKQYGVVSWGDGCARKNAYGVYANVGYFNQSGNFIEKYTAGVSYTQNTIFMSKEEKRRVSLPLTNRSNERFDIRSITWPDGVTEVANSCTTTIEIGDTCTIDVDVDAAAAFPAGQDTANIQIETDHTVVSELSMNMVYITEKKQEGSGKSGGSTSLAMLLLAMFGFGLRAKRKR</sequence>
<keyword evidence="2 6" id="KW-0645">Protease</keyword>
<reference evidence="6 7" key="1">
    <citation type="submission" date="2020-01" db="EMBL/GenBank/DDBJ databases">
        <title>Draft Genome Sequence of Vibrio sp. strain OCN044, Isolated from a Healthy Coral at Palmyra Atoll.</title>
        <authorList>
            <person name="Videau P."/>
            <person name="Loughran R."/>
            <person name="Esquivel A."/>
            <person name="Deadmond M."/>
            <person name="Paddock B.E."/>
            <person name="Saw J.H."/>
            <person name="Ushijima B."/>
        </authorList>
    </citation>
    <scope>NUCLEOTIDE SEQUENCE [LARGE SCALE GENOMIC DNA]</scope>
    <source>
        <strain evidence="6 7">OCN044</strain>
    </source>
</reference>
<dbReference type="RefSeq" id="WP_160926782.1">
    <property type="nucleotide sequence ID" value="NZ_WWEU01000001.1"/>
</dbReference>
<proteinExistence type="predicted"/>
<keyword evidence="3" id="KW-0472">Membrane</keyword>
<evidence type="ECO:0000313" key="6">
    <source>
        <dbReference type="EMBL" id="MYM58169.1"/>
    </source>
</evidence>
<dbReference type="PROSITE" id="PS00135">
    <property type="entry name" value="TRYPSIN_SER"/>
    <property type="match status" value="1"/>
</dbReference>
<dbReference type="GO" id="GO:0004252">
    <property type="term" value="F:serine-type endopeptidase activity"/>
    <property type="evidence" value="ECO:0007669"/>
    <property type="project" value="InterPro"/>
</dbReference>
<name>A0A6L8LY62_9VIBR</name>
<dbReference type="PANTHER" id="PTHR24252:SF7">
    <property type="entry name" value="HYALIN"/>
    <property type="match status" value="1"/>
</dbReference>
<dbReference type="SMART" id="SM00020">
    <property type="entry name" value="Tryp_SPc"/>
    <property type="match status" value="1"/>
</dbReference>
<dbReference type="AlphaFoldDB" id="A0A6L8LY62"/>
<dbReference type="PROSITE" id="PS00134">
    <property type="entry name" value="TRYPSIN_HIS"/>
    <property type="match status" value="1"/>
</dbReference>
<keyword evidence="2" id="KW-0378">Hydrolase</keyword>
<dbReference type="InterPro" id="IPR043504">
    <property type="entry name" value="Peptidase_S1_PA_chymotrypsin"/>
</dbReference>
<dbReference type="InterPro" id="IPR033116">
    <property type="entry name" value="TRYPSIN_SER"/>
</dbReference>
<keyword evidence="7" id="KW-1185">Reference proteome</keyword>
<dbReference type="FunFam" id="2.40.10.10:FF:000068">
    <property type="entry name" value="transmembrane protease serine 2"/>
    <property type="match status" value="1"/>
</dbReference>
<gene>
    <name evidence="6" type="ORF">GTG28_02940</name>
</gene>
<dbReference type="Gene3D" id="2.40.10.10">
    <property type="entry name" value="Trypsin-like serine proteases"/>
    <property type="match status" value="1"/>
</dbReference>
<evidence type="ECO:0000259" key="5">
    <source>
        <dbReference type="PROSITE" id="PS50240"/>
    </source>
</evidence>
<feature type="signal peptide" evidence="4">
    <location>
        <begin position="1"/>
        <end position="20"/>
    </location>
</feature>
<feature type="chain" id="PRO_5026866614" evidence="4">
    <location>
        <begin position="21"/>
        <end position="409"/>
    </location>
</feature>
<protein>
    <submittedName>
        <fullName evidence="6">Trypsin-like serine protease</fullName>
    </submittedName>
</protein>
<dbReference type="GO" id="GO:0006508">
    <property type="term" value="P:proteolysis"/>
    <property type="evidence" value="ECO:0007669"/>
    <property type="project" value="UniProtKB-KW"/>
</dbReference>
<evidence type="ECO:0000256" key="3">
    <source>
        <dbReference type="SAM" id="Phobius"/>
    </source>
</evidence>
<dbReference type="Gene3D" id="2.60.40.10">
    <property type="entry name" value="Immunoglobulins"/>
    <property type="match status" value="1"/>
</dbReference>